<evidence type="ECO:0000313" key="7">
    <source>
        <dbReference type="Proteomes" id="UP000183649"/>
    </source>
</evidence>
<dbReference type="InterPro" id="IPR036388">
    <property type="entry name" value="WH-like_DNA-bd_sf"/>
</dbReference>
<dbReference type="PROSITE" id="PS50931">
    <property type="entry name" value="HTH_LYSR"/>
    <property type="match status" value="1"/>
</dbReference>
<dbReference type="Gene3D" id="3.40.190.290">
    <property type="match status" value="1"/>
</dbReference>
<evidence type="ECO:0000256" key="3">
    <source>
        <dbReference type="ARBA" id="ARBA00023125"/>
    </source>
</evidence>
<feature type="domain" description="HTH lysR-type" evidence="5">
    <location>
        <begin position="2"/>
        <end position="59"/>
    </location>
</feature>
<dbReference type="Pfam" id="PF00126">
    <property type="entry name" value="HTH_1"/>
    <property type="match status" value="1"/>
</dbReference>
<dbReference type="InterPro" id="IPR005119">
    <property type="entry name" value="LysR_subst-bd"/>
</dbReference>
<dbReference type="EMBL" id="CYHF01000002">
    <property type="protein sequence ID" value="CUA94292.1"/>
    <property type="molecule type" value="Genomic_DNA"/>
</dbReference>
<dbReference type="STRING" id="339866.GCA_001418255_00556"/>
<proteinExistence type="inferred from homology"/>
<dbReference type="Pfam" id="PF03466">
    <property type="entry name" value="LysR_substrate"/>
    <property type="match status" value="1"/>
</dbReference>
<dbReference type="FunFam" id="1.10.10.10:FF:000001">
    <property type="entry name" value="LysR family transcriptional regulator"/>
    <property type="match status" value="1"/>
</dbReference>
<keyword evidence="2" id="KW-0805">Transcription regulation</keyword>
<dbReference type="Gene3D" id="1.10.10.10">
    <property type="entry name" value="Winged helix-like DNA-binding domain superfamily/Winged helix DNA-binding domain"/>
    <property type="match status" value="1"/>
</dbReference>
<dbReference type="GO" id="GO:0043565">
    <property type="term" value="F:sequence-specific DNA binding"/>
    <property type="evidence" value="ECO:0007669"/>
    <property type="project" value="TreeGrafter"/>
</dbReference>
<name>A0A0K6HTC6_9BURK</name>
<protein>
    <submittedName>
        <fullName evidence="6">DNA-binding transcriptional regulator, LysR family</fullName>
    </submittedName>
</protein>
<gene>
    <name evidence="6" type="ORF">Ga0061069_10232</name>
</gene>
<dbReference type="RefSeq" id="WP_055449520.1">
    <property type="nucleotide sequence ID" value="NZ_CYHF01000002.1"/>
</dbReference>
<dbReference type="InterPro" id="IPR058163">
    <property type="entry name" value="LysR-type_TF_proteobact-type"/>
</dbReference>
<evidence type="ECO:0000256" key="1">
    <source>
        <dbReference type="ARBA" id="ARBA00009437"/>
    </source>
</evidence>
<dbReference type="PRINTS" id="PR00039">
    <property type="entry name" value="HTHLYSR"/>
</dbReference>
<dbReference type="OrthoDB" id="8928056at2"/>
<evidence type="ECO:0000256" key="4">
    <source>
        <dbReference type="ARBA" id="ARBA00023163"/>
    </source>
</evidence>
<dbReference type="AlphaFoldDB" id="A0A0K6HTC6"/>
<comment type="similarity">
    <text evidence="1">Belongs to the LysR transcriptional regulatory family.</text>
</comment>
<evidence type="ECO:0000313" key="6">
    <source>
        <dbReference type="EMBL" id="CUA94292.1"/>
    </source>
</evidence>
<organism evidence="6 7">
    <name type="scientific">Thiomonas bhubaneswarensis</name>
    <dbReference type="NCBI Taxonomy" id="339866"/>
    <lineage>
        <taxon>Bacteria</taxon>
        <taxon>Pseudomonadati</taxon>
        <taxon>Pseudomonadota</taxon>
        <taxon>Betaproteobacteria</taxon>
        <taxon>Burkholderiales</taxon>
        <taxon>Thiomonas</taxon>
    </lineage>
</organism>
<dbReference type="SUPFAM" id="SSF46785">
    <property type="entry name" value="Winged helix' DNA-binding domain"/>
    <property type="match status" value="1"/>
</dbReference>
<evidence type="ECO:0000259" key="5">
    <source>
        <dbReference type="PROSITE" id="PS50931"/>
    </source>
</evidence>
<evidence type="ECO:0000256" key="2">
    <source>
        <dbReference type="ARBA" id="ARBA00023015"/>
    </source>
</evidence>
<sequence length="296" mass="33027">MLDLDACRIFARVVETHSFSEAARSLDISLPVVSKQVARLERQLGTRLLNRTTRHLSLSEAGSAFHAHCLQLIEIAQTAEAAVSQFHLSPRGQLRVSAPVAFANGSLAPLLPAFLERYPDVQLELDASDRQVDLAEDGYDLAIRLTARPPEGLVARPLHRIRRLACAADVYLQRRGIPLKPEDLAQHNCLIYPQAEGAGTWTFERDGRPLVVPVRGSFRSNSTEALRQAARLGLGVVYMRDYAVRQDLLDGNLHEVLADYAPPSRAELFALYLPNRFLPPKVRVFIDYLVDCFDQP</sequence>
<dbReference type="GO" id="GO:0006351">
    <property type="term" value="P:DNA-templated transcription"/>
    <property type="evidence" value="ECO:0007669"/>
    <property type="project" value="TreeGrafter"/>
</dbReference>
<dbReference type="FunFam" id="3.40.190.290:FF:000001">
    <property type="entry name" value="Transcriptional regulator, LysR family"/>
    <property type="match status" value="1"/>
</dbReference>
<dbReference type="InterPro" id="IPR000847">
    <property type="entry name" value="LysR_HTH_N"/>
</dbReference>
<keyword evidence="7" id="KW-1185">Reference proteome</keyword>
<dbReference type="PANTHER" id="PTHR30537:SF5">
    <property type="entry name" value="HTH-TYPE TRANSCRIPTIONAL ACTIVATOR TTDR-RELATED"/>
    <property type="match status" value="1"/>
</dbReference>
<accession>A0A0K6HTC6</accession>
<reference evidence="7" key="1">
    <citation type="submission" date="2015-08" db="EMBL/GenBank/DDBJ databases">
        <authorList>
            <person name="Varghese N."/>
        </authorList>
    </citation>
    <scope>NUCLEOTIDE SEQUENCE [LARGE SCALE GENOMIC DNA]</scope>
    <source>
        <strain evidence="7">DSM 18181</strain>
    </source>
</reference>
<dbReference type="InterPro" id="IPR036390">
    <property type="entry name" value="WH_DNA-bd_sf"/>
</dbReference>
<dbReference type="CDD" id="cd08422">
    <property type="entry name" value="PBP2_CrgA_like"/>
    <property type="match status" value="1"/>
</dbReference>
<keyword evidence="4" id="KW-0804">Transcription</keyword>
<dbReference type="Proteomes" id="UP000183649">
    <property type="component" value="Unassembled WGS sequence"/>
</dbReference>
<dbReference type="SUPFAM" id="SSF53850">
    <property type="entry name" value="Periplasmic binding protein-like II"/>
    <property type="match status" value="1"/>
</dbReference>
<keyword evidence="3 6" id="KW-0238">DNA-binding</keyword>
<dbReference type="GO" id="GO:0003700">
    <property type="term" value="F:DNA-binding transcription factor activity"/>
    <property type="evidence" value="ECO:0007669"/>
    <property type="project" value="InterPro"/>
</dbReference>
<dbReference type="PANTHER" id="PTHR30537">
    <property type="entry name" value="HTH-TYPE TRANSCRIPTIONAL REGULATOR"/>
    <property type="match status" value="1"/>
</dbReference>